<feature type="compositionally biased region" description="Basic and acidic residues" evidence="1">
    <location>
        <begin position="111"/>
        <end position="120"/>
    </location>
</feature>
<dbReference type="OrthoDB" id="3769542at2759"/>
<evidence type="ECO:0000313" key="2">
    <source>
        <dbReference type="EMBL" id="ORX95379.1"/>
    </source>
</evidence>
<comment type="caution">
    <text evidence="2">The sequence shown here is derived from an EMBL/GenBank/DDBJ whole genome shotgun (WGS) entry which is preliminary data.</text>
</comment>
<dbReference type="AlphaFoldDB" id="A0A1Y1YBJ6"/>
<feature type="compositionally biased region" description="Polar residues" evidence="1">
    <location>
        <begin position="250"/>
        <end position="261"/>
    </location>
</feature>
<evidence type="ECO:0000313" key="3">
    <source>
        <dbReference type="Proteomes" id="UP000193144"/>
    </source>
</evidence>
<reference evidence="2 3" key="1">
    <citation type="submission" date="2016-07" db="EMBL/GenBank/DDBJ databases">
        <title>Pervasive Adenine N6-methylation of Active Genes in Fungi.</title>
        <authorList>
            <consortium name="DOE Joint Genome Institute"/>
            <person name="Mondo S.J."/>
            <person name="Dannebaum R.O."/>
            <person name="Kuo R.C."/>
            <person name="Labutti K."/>
            <person name="Haridas S."/>
            <person name="Kuo A."/>
            <person name="Salamov A."/>
            <person name="Ahrendt S.R."/>
            <person name="Lipzen A."/>
            <person name="Sullivan W."/>
            <person name="Andreopoulos W.B."/>
            <person name="Clum A."/>
            <person name="Lindquist E."/>
            <person name="Daum C."/>
            <person name="Ramamoorthy G.K."/>
            <person name="Gryganskyi A."/>
            <person name="Culley D."/>
            <person name="Magnuson J.K."/>
            <person name="James T.Y."/>
            <person name="O'Malley M.A."/>
            <person name="Stajich J.E."/>
            <person name="Spatafora J.W."/>
            <person name="Visel A."/>
            <person name="Grigoriev I.V."/>
        </authorList>
    </citation>
    <scope>NUCLEOTIDE SEQUENCE [LARGE SCALE GENOMIC DNA]</scope>
    <source>
        <strain evidence="2 3">CBS 115471</strain>
    </source>
</reference>
<dbReference type="Proteomes" id="UP000193144">
    <property type="component" value="Unassembled WGS sequence"/>
</dbReference>
<sequence length="261" mass="27806">MDQTIEMLSPNSLLDAEGDIESNFGEMPQHQDDAAATQSAGVLFEIRAIGASQANGHASQIMEPCLLEHPVALTASQTSAEVDQAMDSAPEPAVPEPSRAEADQAMTLESEVTKPSRVEADQAMASTLEPEVSGPSHAEATMTSTSEQESEPRNDDQTQKTEDSTQPSEPPHRVISATEPEATITVQETNTQTVKRDLRLSVESPATEERHGGNNEVIVSNRDDSHNVQSLGSASTSLSGCRATSEDTETTSVVPHTTSRN</sequence>
<feature type="compositionally biased region" description="Polar residues" evidence="1">
    <location>
        <begin position="227"/>
        <end position="239"/>
    </location>
</feature>
<dbReference type="EMBL" id="MCFA01000280">
    <property type="protein sequence ID" value="ORX95379.1"/>
    <property type="molecule type" value="Genomic_DNA"/>
</dbReference>
<organism evidence="2 3">
    <name type="scientific">Clohesyomyces aquaticus</name>
    <dbReference type="NCBI Taxonomy" id="1231657"/>
    <lineage>
        <taxon>Eukaryota</taxon>
        <taxon>Fungi</taxon>
        <taxon>Dikarya</taxon>
        <taxon>Ascomycota</taxon>
        <taxon>Pezizomycotina</taxon>
        <taxon>Dothideomycetes</taxon>
        <taxon>Pleosporomycetidae</taxon>
        <taxon>Pleosporales</taxon>
        <taxon>Lindgomycetaceae</taxon>
        <taxon>Clohesyomyces</taxon>
    </lineage>
</organism>
<keyword evidence="3" id="KW-1185">Reference proteome</keyword>
<protein>
    <submittedName>
        <fullName evidence="2">Uncharacterized protein</fullName>
    </submittedName>
</protein>
<feature type="compositionally biased region" description="Basic and acidic residues" evidence="1">
    <location>
        <begin position="150"/>
        <end position="163"/>
    </location>
</feature>
<feature type="compositionally biased region" description="Polar residues" evidence="1">
    <location>
        <begin position="184"/>
        <end position="193"/>
    </location>
</feature>
<gene>
    <name evidence="2" type="ORF">BCR34DRAFT_594164</name>
</gene>
<accession>A0A1Y1YBJ6</accession>
<evidence type="ECO:0000256" key="1">
    <source>
        <dbReference type="SAM" id="MobiDB-lite"/>
    </source>
</evidence>
<feature type="region of interest" description="Disordered" evidence="1">
    <location>
        <begin position="78"/>
        <end position="261"/>
    </location>
</feature>
<name>A0A1Y1YBJ6_9PLEO</name>
<proteinExistence type="predicted"/>